<evidence type="ECO:0000313" key="2">
    <source>
        <dbReference type="Proteomes" id="UP000095553"/>
    </source>
</evidence>
<name>A0A173SAP4_ANAHA</name>
<dbReference type="AlphaFoldDB" id="A0A173SAP4"/>
<reference evidence="1 2" key="1">
    <citation type="submission" date="2015-09" db="EMBL/GenBank/DDBJ databases">
        <authorList>
            <consortium name="Pathogen Informatics"/>
        </authorList>
    </citation>
    <scope>NUCLEOTIDE SEQUENCE [LARGE SCALE GENOMIC DNA]</scope>
    <source>
        <strain evidence="1 2">2789STDY5834959</strain>
    </source>
</reference>
<dbReference type="RefSeq" id="WP_055072574.1">
    <property type="nucleotide sequence ID" value="NZ_CYXY01000005.1"/>
</dbReference>
<dbReference type="Proteomes" id="UP000095553">
    <property type="component" value="Unassembled WGS sequence"/>
</dbReference>
<gene>
    <name evidence="1" type="ORF">ERS852571_01089</name>
</gene>
<proteinExistence type="predicted"/>
<organism evidence="1 2">
    <name type="scientific">Anaerostipes hadrus</name>
    <dbReference type="NCBI Taxonomy" id="649756"/>
    <lineage>
        <taxon>Bacteria</taxon>
        <taxon>Bacillati</taxon>
        <taxon>Bacillota</taxon>
        <taxon>Clostridia</taxon>
        <taxon>Lachnospirales</taxon>
        <taxon>Lachnospiraceae</taxon>
        <taxon>Anaerostipes</taxon>
    </lineage>
</organism>
<dbReference type="Pfam" id="PF04985">
    <property type="entry name" value="Phage_tube"/>
    <property type="match status" value="1"/>
</dbReference>
<dbReference type="InterPro" id="IPR006498">
    <property type="entry name" value="Tail_tube"/>
</dbReference>
<dbReference type="EMBL" id="CYXY01000005">
    <property type="protein sequence ID" value="CUM87351.1"/>
    <property type="molecule type" value="Genomic_DNA"/>
</dbReference>
<sequence length="172" mass="18574">MSKIDTLVVNFAAYEDATEFLGMTEATLPDVEYMSETLSGSGIAGEIDEIIAGYTSAMTTTLNFRTYTKAAVKLLEPRIHNIDLRVAQQQTDSGTGDVGIVAVRHVLKVKPKKTAMGKLSAASEADVSGDYSTAYLATYINNEKVTEIDPLNNKCVINGKDYLADVRKALGK</sequence>
<protein>
    <submittedName>
        <fullName evidence="1">Phage major tail tube protein</fullName>
    </submittedName>
</protein>
<evidence type="ECO:0000313" key="1">
    <source>
        <dbReference type="EMBL" id="CUM87351.1"/>
    </source>
</evidence>
<accession>A0A173SAP4</accession>